<dbReference type="SMART" id="SM01207">
    <property type="entry name" value="G3P_acyltransf"/>
    <property type="match status" value="1"/>
</dbReference>
<dbReference type="RefSeq" id="WP_122923078.1">
    <property type="nucleotide sequence ID" value="NZ_RHHU01000003.1"/>
</dbReference>
<dbReference type="PANTHER" id="PTHR30309">
    <property type="entry name" value="INNER MEMBRANE PROTEIN YGIH"/>
    <property type="match status" value="1"/>
</dbReference>
<evidence type="ECO:0000256" key="2">
    <source>
        <dbReference type="ARBA" id="ARBA00022516"/>
    </source>
</evidence>
<feature type="transmembrane region" description="Helical" evidence="10">
    <location>
        <begin position="53"/>
        <end position="73"/>
    </location>
</feature>
<evidence type="ECO:0000256" key="6">
    <source>
        <dbReference type="ARBA" id="ARBA00023098"/>
    </source>
</evidence>
<keyword evidence="11" id="KW-0012">Acyltransferase</keyword>
<proteinExistence type="inferred from homology"/>
<comment type="catalytic activity">
    <reaction evidence="10">
        <text>an acyl phosphate + sn-glycerol 3-phosphate = a 1-acyl-sn-glycero-3-phosphate + phosphate</text>
        <dbReference type="Rhea" id="RHEA:34075"/>
        <dbReference type="ChEBI" id="CHEBI:43474"/>
        <dbReference type="ChEBI" id="CHEBI:57597"/>
        <dbReference type="ChEBI" id="CHEBI:57970"/>
        <dbReference type="ChEBI" id="CHEBI:59918"/>
        <dbReference type="EC" id="2.3.1.275"/>
    </reaction>
</comment>
<evidence type="ECO:0000256" key="9">
    <source>
        <dbReference type="ARBA" id="ARBA00023264"/>
    </source>
</evidence>
<dbReference type="EMBL" id="RHHU01000003">
    <property type="protein sequence ID" value="RNB89004.1"/>
    <property type="molecule type" value="Genomic_DNA"/>
</dbReference>
<dbReference type="Proteomes" id="UP000269573">
    <property type="component" value="Unassembled WGS sequence"/>
</dbReference>
<dbReference type="EC" id="2.3.1.275" evidence="10"/>
<dbReference type="GO" id="GO:0008654">
    <property type="term" value="P:phospholipid biosynthetic process"/>
    <property type="evidence" value="ECO:0007669"/>
    <property type="project" value="UniProtKB-UniRule"/>
</dbReference>
<comment type="subcellular location">
    <subcellularLocation>
        <location evidence="10">Cell membrane</location>
        <topology evidence="10">Multi-pass membrane protein</topology>
    </subcellularLocation>
</comment>
<dbReference type="UniPathway" id="UPA00085"/>
<evidence type="ECO:0000256" key="3">
    <source>
        <dbReference type="ARBA" id="ARBA00022679"/>
    </source>
</evidence>
<keyword evidence="9 10" id="KW-1208">Phospholipid metabolism</keyword>
<reference evidence="11 12" key="1">
    <citation type="submission" date="2018-10" db="EMBL/GenBank/DDBJ databases">
        <title>Phylogenomics of Brevibacillus.</title>
        <authorList>
            <person name="Dunlap C."/>
        </authorList>
    </citation>
    <scope>NUCLEOTIDE SEQUENCE [LARGE SCALE GENOMIC DNA]</scope>
    <source>
        <strain evidence="11 12">JCM 15774</strain>
    </source>
</reference>
<keyword evidence="2 10" id="KW-0444">Lipid biosynthesis</keyword>
<keyword evidence="7 10" id="KW-0472">Membrane</keyword>
<dbReference type="GO" id="GO:0005886">
    <property type="term" value="C:plasma membrane"/>
    <property type="evidence" value="ECO:0007669"/>
    <property type="project" value="UniProtKB-SubCell"/>
</dbReference>
<evidence type="ECO:0000313" key="12">
    <source>
        <dbReference type="Proteomes" id="UP000269573"/>
    </source>
</evidence>
<dbReference type="PANTHER" id="PTHR30309:SF0">
    <property type="entry name" value="GLYCEROL-3-PHOSPHATE ACYLTRANSFERASE-RELATED"/>
    <property type="match status" value="1"/>
</dbReference>
<evidence type="ECO:0000256" key="8">
    <source>
        <dbReference type="ARBA" id="ARBA00023209"/>
    </source>
</evidence>
<dbReference type="NCBIfam" id="TIGR00023">
    <property type="entry name" value="glycerol-3-phosphate 1-O-acyltransferase PlsY"/>
    <property type="match status" value="1"/>
</dbReference>
<keyword evidence="12" id="KW-1185">Reference proteome</keyword>
<evidence type="ECO:0000256" key="1">
    <source>
        <dbReference type="ARBA" id="ARBA00022475"/>
    </source>
</evidence>
<comment type="subunit">
    <text evidence="10">Probably interacts with PlsX.</text>
</comment>
<comment type="similarity">
    <text evidence="10">Belongs to the PlsY family.</text>
</comment>
<evidence type="ECO:0000313" key="11">
    <source>
        <dbReference type="EMBL" id="RNB89004.1"/>
    </source>
</evidence>
<feature type="transmembrane region" description="Helical" evidence="10">
    <location>
        <begin position="158"/>
        <end position="174"/>
    </location>
</feature>
<comment type="function">
    <text evidence="10">Catalyzes the transfer of an acyl group from acyl-phosphate (acyl-PO(4)) to glycerol-3-phosphate (G3P) to form lysophosphatidic acid (LPA). This enzyme utilizes acyl-phosphate as fatty acyl donor, but not acyl-CoA or acyl-ACP.</text>
</comment>
<keyword evidence="3 10" id="KW-0808">Transferase</keyword>
<evidence type="ECO:0000256" key="7">
    <source>
        <dbReference type="ARBA" id="ARBA00023136"/>
    </source>
</evidence>
<keyword evidence="4 10" id="KW-0812">Transmembrane</keyword>
<keyword evidence="1 10" id="KW-1003">Cell membrane</keyword>
<keyword evidence="5 10" id="KW-1133">Transmembrane helix</keyword>
<protein>
    <recommendedName>
        <fullName evidence="10">Glycerol-3-phosphate acyltransferase</fullName>
    </recommendedName>
    <alternativeName>
        <fullName evidence="10">Acyl-PO4 G3P acyltransferase</fullName>
    </alternativeName>
    <alternativeName>
        <fullName evidence="10">Acyl-phosphate--glycerol-3-phosphate acyltransferase</fullName>
    </alternativeName>
    <alternativeName>
        <fullName evidence="10">G3P acyltransferase</fullName>
        <shortName evidence="10">GPAT</shortName>
        <ecNumber evidence="10">2.3.1.275</ecNumber>
    </alternativeName>
    <alternativeName>
        <fullName evidence="10">Lysophosphatidic acid synthase</fullName>
        <shortName evidence="10">LPA synthase</shortName>
    </alternativeName>
</protein>
<name>A0A3M8DLW5_9BACL</name>
<comment type="caution">
    <text evidence="11">The sequence shown here is derived from an EMBL/GenBank/DDBJ whole genome shotgun (WGS) entry which is preliminary data.</text>
</comment>
<keyword evidence="6 10" id="KW-0443">Lipid metabolism</keyword>
<dbReference type="HAMAP" id="MF_01043">
    <property type="entry name" value="PlsY"/>
    <property type="match status" value="1"/>
</dbReference>
<evidence type="ECO:0000256" key="5">
    <source>
        <dbReference type="ARBA" id="ARBA00022989"/>
    </source>
</evidence>
<accession>A0A3M8DLW5</accession>
<feature type="transmembrane region" description="Helical" evidence="10">
    <location>
        <begin position="79"/>
        <end position="99"/>
    </location>
</feature>
<dbReference type="Pfam" id="PF02660">
    <property type="entry name" value="G3P_acyltransf"/>
    <property type="match status" value="1"/>
</dbReference>
<sequence length="200" mass="21158">MVLLSWVISYLIGSISFSYLIAKKVAGIDIRSHGSGNAGATNTLRVLGKGPGIAVLILDALKGLIAMGITHLITGDPTAYAVSGLFAIAGHNWPIFFGFRGGKGIATTLGVALGFSPIAFLIGAVLAVLVIAVTRYVSLGSLVLVTTIPITVYVLDKPIAFFWTSLILAVFAYVRHYNNIRNLLAGTERKLGDKSNRKLS</sequence>
<evidence type="ECO:0000256" key="10">
    <source>
        <dbReference type="HAMAP-Rule" id="MF_01043"/>
    </source>
</evidence>
<keyword evidence="8 10" id="KW-0594">Phospholipid biosynthesis</keyword>
<feature type="transmembrane region" description="Helical" evidence="10">
    <location>
        <begin position="111"/>
        <end position="138"/>
    </location>
</feature>
<dbReference type="GO" id="GO:0043772">
    <property type="term" value="F:acyl-phosphate glycerol-3-phosphate acyltransferase activity"/>
    <property type="evidence" value="ECO:0007669"/>
    <property type="project" value="UniProtKB-UniRule"/>
</dbReference>
<feature type="transmembrane region" description="Helical" evidence="10">
    <location>
        <begin position="6"/>
        <end position="22"/>
    </location>
</feature>
<comment type="pathway">
    <text evidence="10">Lipid metabolism; phospholipid metabolism.</text>
</comment>
<dbReference type="InterPro" id="IPR003811">
    <property type="entry name" value="G3P_acylTferase_PlsY"/>
</dbReference>
<evidence type="ECO:0000256" key="4">
    <source>
        <dbReference type="ARBA" id="ARBA00022692"/>
    </source>
</evidence>
<organism evidence="11 12">
    <name type="scientific">Brevibacillus nitrificans</name>
    <dbReference type="NCBI Taxonomy" id="651560"/>
    <lineage>
        <taxon>Bacteria</taxon>
        <taxon>Bacillati</taxon>
        <taxon>Bacillota</taxon>
        <taxon>Bacilli</taxon>
        <taxon>Bacillales</taxon>
        <taxon>Paenibacillaceae</taxon>
        <taxon>Brevibacillus</taxon>
    </lineage>
</organism>
<gene>
    <name evidence="10 11" type="primary">plsY</name>
    <name evidence="11" type="ORF">EDM59_07900</name>
</gene>
<dbReference type="AlphaFoldDB" id="A0A3M8DLW5"/>